<evidence type="ECO:0000256" key="9">
    <source>
        <dbReference type="ARBA" id="ARBA00022842"/>
    </source>
</evidence>
<dbReference type="InterPro" id="IPR033248">
    <property type="entry name" value="Transketolase_C"/>
</dbReference>
<dbReference type="CDD" id="cd07033">
    <property type="entry name" value="TPP_PYR_DXS_TK_like"/>
    <property type="match status" value="1"/>
</dbReference>
<dbReference type="Gene3D" id="3.40.50.920">
    <property type="match status" value="1"/>
</dbReference>
<comment type="cofactor">
    <cofactor evidence="2">
        <name>thiamine diphosphate</name>
        <dbReference type="ChEBI" id="CHEBI:58937"/>
    </cofactor>
</comment>
<evidence type="ECO:0000256" key="3">
    <source>
        <dbReference type="ARBA" id="ARBA00004980"/>
    </source>
</evidence>
<dbReference type="UniPathway" id="UPA00064">
    <property type="reaction ID" value="UER00091"/>
</dbReference>
<dbReference type="NCBIfam" id="TIGR00204">
    <property type="entry name" value="dxs"/>
    <property type="match status" value="1"/>
</dbReference>
<comment type="pathway">
    <text evidence="3">Metabolic intermediate biosynthesis; 1-deoxy-D-xylulose 5-phosphate biosynthesis; 1-deoxy-D-xylulose 5-phosphate from D-glyceraldehyde 3-phosphate and pyruvate: step 1/1.</text>
</comment>
<dbReference type="SUPFAM" id="SSF52518">
    <property type="entry name" value="Thiamin diphosphate-binding fold (THDP-binding)"/>
    <property type="match status" value="2"/>
</dbReference>
<dbReference type="GO" id="GO:0009228">
    <property type="term" value="P:thiamine biosynthetic process"/>
    <property type="evidence" value="ECO:0007669"/>
    <property type="project" value="UniProtKB-KW"/>
</dbReference>
<dbReference type="Pfam" id="PF02779">
    <property type="entry name" value="Transket_pyr"/>
    <property type="match status" value="1"/>
</dbReference>
<dbReference type="AlphaFoldDB" id="A0A1U7YVZ1"/>
<dbReference type="InterPro" id="IPR049557">
    <property type="entry name" value="Transketolase_CS"/>
</dbReference>
<evidence type="ECO:0000313" key="14">
    <source>
        <dbReference type="Proteomes" id="UP000189703"/>
    </source>
</evidence>
<dbReference type="GO" id="GO:0046872">
    <property type="term" value="F:metal ion binding"/>
    <property type="evidence" value="ECO:0007669"/>
    <property type="project" value="UniProtKB-KW"/>
</dbReference>
<dbReference type="EC" id="2.2.1.7" evidence="6"/>
<sequence length="638" mass="68545">MKNLSTKELMQLADELRSDIIFSVSKTGGHLGSNLGVVELTVALHYVFNCPEDKILWDVGHQSYPHKILTGRRDKMPTLRRTNGLSGFTKRSESDYDCFGTGHSSTSISAALGMAVGRDLKGRENCVISVIGDGAMTAGQAYEAMNSAGYLDSDMIVILNDNRQVSLPTATLDGPAPPVGALSSALSRLQSSRPLRELREVAKGITKKIGGDMHKLAAKVDEYARGMVSGSGSTLFEELGLYYIGPVDGHNIDDLVAILWEVKNTRTTGPVLIHVVTEKGRGYPYAERAADKYHGVVKFDPATGKQFKSSTPTQSYTAYFAQALIAEAEADKYIVAIHAAMGGGTGLNLFQHSFPTRCFDVGIAEQHAVTFAAGLACEGLKPFCAIYSSFLQRAYDQVIHDVDLQKLPVRFALDRAGLVGADGPTHSGSFDVTFMACLPNMVVMAPSDEAELYHMVATAAAINDRPSCFRYPRGNGIGVKLPPGNKGIPLEVGKGRVLIEGERVALLGYGTAVQSCLAAASLVEHHGLRVTVADARFCKPLDHSLIRSLAKSHEVLITVEEGSIGGFGSHVAQFMALNGLLDGKLKWRPLVLPDRYIDHGSPADQMAEAGLTPSQIAATVFSILGQKREALEINVIEK</sequence>
<dbReference type="InterPro" id="IPR009014">
    <property type="entry name" value="Transketo_C/PFOR_II"/>
</dbReference>
<evidence type="ECO:0000256" key="7">
    <source>
        <dbReference type="ARBA" id="ARBA00022679"/>
    </source>
</evidence>
<keyword evidence="11" id="KW-0786">Thiamine pyrophosphate</keyword>
<evidence type="ECO:0000256" key="6">
    <source>
        <dbReference type="ARBA" id="ARBA00013150"/>
    </source>
</evidence>
<dbReference type="FunFam" id="3.40.50.970:FF:000005">
    <property type="entry name" value="1-deoxy-D-xylulose-5-phosphate synthase"/>
    <property type="match status" value="1"/>
</dbReference>
<dbReference type="InterPro" id="IPR005475">
    <property type="entry name" value="Transketolase-like_Pyr-bd"/>
</dbReference>
<keyword evidence="10" id="KW-0784">Thiamine biosynthesis</keyword>
<reference evidence="15" key="1">
    <citation type="submission" date="2025-08" db="UniProtKB">
        <authorList>
            <consortium name="RefSeq"/>
        </authorList>
    </citation>
    <scope>IDENTIFICATION</scope>
</reference>
<comment type="cofactor">
    <cofactor evidence="1">
        <name>Mg(2+)</name>
        <dbReference type="ChEBI" id="CHEBI:18420"/>
    </cofactor>
</comment>
<dbReference type="InterPro" id="IPR029061">
    <property type="entry name" value="THDP-binding"/>
</dbReference>
<dbReference type="RefSeq" id="XP_010244642.1">
    <property type="nucleotide sequence ID" value="XM_010246340.2"/>
</dbReference>
<keyword evidence="7" id="KW-0808">Transferase</keyword>
<dbReference type="Pfam" id="PF02780">
    <property type="entry name" value="Transketolase_C"/>
    <property type="match status" value="1"/>
</dbReference>
<feature type="domain" description="Transketolase-like pyrimidine-binding" evidence="13">
    <location>
        <begin position="314"/>
        <end position="479"/>
    </location>
</feature>
<evidence type="ECO:0000256" key="12">
    <source>
        <dbReference type="ARBA" id="ARBA00023229"/>
    </source>
</evidence>
<dbReference type="NCBIfam" id="NF003933">
    <property type="entry name" value="PRK05444.2-2"/>
    <property type="match status" value="1"/>
</dbReference>
<dbReference type="PANTHER" id="PTHR43322:SF5">
    <property type="entry name" value="1-DEOXY-D-XYLULOSE-5-PHOSPHATE SYNTHASE, CHLOROPLASTIC"/>
    <property type="match status" value="1"/>
</dbReference>
<organism evidence="14 15">
    <name type="scientific">Nelumbo nucifera</name>
    <name type="common">Sacred lotus</name>
    <dbReference type="NCBI Taxonomy" id="4432"/>
    <lineage>
        <taxon>Eukaryota</taxon>
        <taxon>Viridiplantae</taxon>
        <taxon>Streptophyta</taxon>
        <taxon>Embryophyta</taxon>
        <taxon>Tracheophyta</taxon>
        <taxon>Spermatophyta</taxon>
        <taxon>Magnoliopsida</taxon>
        <taxon>Proteales</taxon>
        <taxon>Nelumbonaceae</taxon>
        <taxon>Nelumbo</taxon>
    </lineage>
</organism>
<dbReference type="Proteomes" id="UP000189703">
    <property type="component" value="Unplaced"/>
</dbReference>
<dbReference type="HAMAP" id="MF_00315">
    <property type="entry name" value="DXP_synth"/>
    <property type="match status" value="1"/>
</dbReference>
<gene>
    <name evidence="15" type="primary">LOC104588418</name>
</gene>
<dbReference type="FunFam" id="3.40.50.920:FF:000002">
    <property type="entry name" value="1-deoxy-D-xylulose-5-phosphate synthase"/>
    <property type="match status" value="1"/>
</dbReference>
<accession>A0A1U7YVZ1</accession>
<dbReference type="GO" id="GO:0019288">
    <property type="term" value="P:isopentenyl diphosphate biosynthetic process, methylerythritol 4-phosphate pathway"/>
    <property type="evidence" value="ECO:0007669"/>
    <property type="project" value="UniProtKB-ARBA"/>
</dbReference>
<dbReference type="GO" id="GO:0016114">
    <property type="term" value="P:terpenoid biosynthetic process"/>
    <property type="evidence" value="ECO:0007669"/>
    <property type="project" value="InterPro"/>
</dbReference>
<evidence type="ECO:0000256" key="5">
    <source>
        <dbReference type="ARBA" id="ARBA00011738"/>
    </source>
</evidence>
<dbReference type="CDD" id="cd02007">
    <property type="entry name" value="TPP_DXS"/>
    <property type="match status" value="1"/>
</dbReference>
<dbReference type="PROSITE" id="PS00802">
    <property type="entry name" value="TRANSKETOLASE_2"/>
    <property type="match status" value="1"/>
</dbReference>
<evidence type="ECO:0000256" key="8">
    <source>
        <dbReference type="ARBA" id="ARBA00022723"/>
    </source>
</evidence>
<dbReference type="OrthoDB" id="10266385at2759"/>
<proteinExistence type="inferred from homology"/>
<dbReference type="Pfam" id="PF13292">
    <property type="entry name" value="DXP_synthase_N"/>
    <property type="match status" value="1"/>
</dbReference>
<dbReference type="PROSITE" id="PS00801">
    <property type="entry name" value="TRANSKETOLASE_1"/>
    <property type="match status" value="1"/>
</dbReference>
<dbReference type="InterPro" id="IPR020826">
    <property type="entry name" value="Transketolase_BS"/>
</dbReference>
<dbReference type="PANTHER" id="PTHR43322">
    <property type="entry name" value="1-D-DEOXYXYLULOSE 5-PHOSPHATE SYNTHASE-RELATED"/>
    <property type="match status" value="1"/>
</dbReference>
<evidence type="ECO:0000256" key="10">
    <source>
        <dbReference type="ARBA" id="ARBA00022977"/>
    </source>
</evidence>
<keyword evidence="12" id="KW-0414">Isoprene biosynthesis</keyword>
<keyword evidence="9" id="KW-0460">Magnesium</keyword>
<evidence type="ECO:0000256" key="1">
    <source>
        <dbReference type="ARBA" id="ARBA00001946"/>
    </source>
</evidence>
<evidence type="ECO:0000256" key="4">
    <source>
        <dbReference type="ARBA" id="ARBA00011081"/>
    </source>
</evidence>
<evidence type="ECO:0000256" key="2">
    <source>
        <dbReference type="ARBA" id="ARBA00001964"/>
    </source>
</evidence>
<protein>
    <recommendedName>
        <fullName evidence="6">1-deoxy-D-xylulose-5-phosphate synthase</fullName>
        <ecNumber evidence="6">2.2.1.7</ecNumber>
    </recommendedName>
</protein>
<dbReference type="GeneID" id="104588418"/>
<dbReference type="SMART" id="SM00861">
    <property type="entry name" value="Transket_pyr"/>
    <property type="match status" value="1"/>
</dbReference>
<comment type="subunit">
    <text evidence="5">Homodimer.</text>
</comment>
<dbReference type="SUPFAM" id="SSF52922">
    <property type="entry name" value="TK C-terminal domain-like"/>
    <property type="match status" value="1"/>
</dbReference>
<name>A0A1U7YVZ1_NELNU</name>
<comment type="similarity">
    <text evidence="4">Belongs to the transketolase family. DXPS subfamily.</text>
</comment>
<keyword evidence="8" id="KW-0479">Metal-binding</keyword>
<dbReference type="GO" id="GO:0008661">
    <property type="term" value="F:1-deoxy-D-xylulose-5-phosphate synthase activity"/>
    <property type="evidence" value="ECO:0007669"/>
    <property type="project" value="UniProtKB-EC"/>
</dbReference>
<evidence type="ECO:0000256" key="11">
    <source>
        <dbReference type="ARBA" id="ARBA00023052"/>
    </source>
</evidence>
<evidence type="ECO:0000313" key="15">
    <source>
        <dbReference type="RefSeq" id="XP_010244642.1"/>
    </source>
</evidence>
<evidence type="ECO:0000259" key="13">
    <source>
        <dbReference type="SMART" id="SM00861"/>
    </source>
</evidence>
<dbReference type="InterPro" id="IPR005477">
    <property type="entry name" value="Dxylulose-5-P_synthase"/>
</dbReference>
<dbReference type="Gene3D" id="3.40.50.970">
    <property type="match status" value="2"/>
</dbReference>
<keyword evidence="14" id="KW-1185">Reference proteome</keyword>